<evidence type="ECO:0000313" key="1">
    <source>
        <dbReference type="EMBL" id="MCQ6961614.1"/>
    </source>
</evidence>
<comment type="caution">
    <text evidence="1">The sequence shown here is derived from an EMBL/GenBank/DDBJ whole genome shotgun (WGS) entry which is preliminary data.</text>
</comment>
<dbReference type="EMBL" id="JANHOH010000018">
    <property type="protein sequence ID" value="MCQ6961614.1"/>
    <property type="molecule type" value="Genomic_DNA"/>
</dbReference>
<name>A0ABT1TAG6_9SPHI</name>
<dbReference type="RefSeq" id="WP_256541781.1">
    <property type="nucleotide sequence ID" value="NZ_JANHOH010000018.1"/>
</dbReference>
<keyword evidence="2" id="KW-1185">Reference proteome</keyword>
<proteinExistence type="predicted"/>
<accession>A0ABT1TAG6</accession>
<protein>
    <submittedName>
        <fullName evidence="1">Uncharacterized protein</fullName>
    </submittedName>
</protein>
<gene>
    <name evidence="1" type="ORF">NPE20_26820</name>
</gene>
<reference evidence="1 2" key="1">
    <citation type="submission" date="2022-07" db="EMBL/GenBank/DDBJ databases">
        <title>Mucilaginibacter sp. JC4.</title>
        <authorList>
            <person name="Le V."/>
            <person name="Ko S.-R."/>
            <person name="Ahn C.-Y."/>
            <person name="Oh H.-M."/>
        </authorList>
    </citation>
    <scope>NUCLEOTIDE SEQUENCE [LARGE SCALE GENOMIC DNA]</scope>
    <source>
        <strain evidence="1 2">JC4</strain>
    </source>
</reference>
<sequence>MVNRVLAVLLLNLLPILCFGQQVDFMFERKPLSIVDSLEAKAGGKTFNYNYQISLAKDYVSGISGFQLANPKVYIRDFNPFNGNASYFFSLPDSTLRLVEYNWGGNKQNEDELRKLFNNNKEFIAAQIQNQHPQFKETNTSEDDWVGFNDNWETDKMYINQFIILGAGTYRVRVNISWK</sequence>
<dbReference type="Proteomes" id="UP001204376">
    <property type="component" value="Unassembled WGS sequence"/>
</dbReference>
<evidence type="ECO:0000313" key="2">
    <source>
        <dbReference type="Proteomes" id="UP001204376"/>
    </source>
</evidence>
<organism evidence="1 2">
    <name type="scientific">Mucilaginibacter aquariorum</name>
    <dbReference type="NCBI Taxonomy" id="2967225"/>
    <lineage>
        <taxon>Bacteria</taxon>
        <taxon>Pseudomonadati</taxon>
        <taxon>Bacteroidota</taxon>
        <taxon>Sphingobacteriia</taxon>
        <taxon>Sphingobacteriales</taxon>
        <taxon>Sphingobacteriaceae</taxon>
        <taxon>Mucilaginibacter</taxon>
    </lineage>
</organism>